<dbReference type="OMA" id="WFDELRY"/>
<dbReference type="CDD" id="cd12087">
    <property type="entry name" value="TM_EGFR-like"/>
    <property type="match status" value="1"/>
</dbReference>
<dbReference type="RefSeq" id="XP_001831233.2">
    <property type="nucleotide sequence ID" value="XM_001831181.2"/>
</dbReference>
<reference evidence="3 4" key="1">
    <citation type="journal article" date="2010" name="Proc. Natl. Acad. Sci. U.S.A.">
        <title>Insights into evolution of multicellular fungi from the assembled chromosomes of the mushroom Coprinopsis cinerea (Coprinus cinereus).</title>
        <authorList>
            <person name="Stajich J.E."/>
            <person name="Wilke S.K."/>
            <person name="Ahren D."/>
            <person name="Au C.H."/>
            <person name="Birren B.W."/>
            <person name="Borodovsky M."/>
            <person name="Burns C."/>
            <person name="Canback B."/>
            <person name="Casselton L.A."/>
            <person name="Cheng C.K."/>
            <person name="Deng J."/>
            <person name="Dietrich F.S."/>
            <person name="Fargo D.C."/>
            <person name="Farman M.L."/>
            <person name="Gathman A.C."/>
            <person name="Goldberg J."/>
            <person name="Guigo R."/>
            <person name="Hoegger P.J."/>
            <person name="Hooker J.B."/>
            <person name="Huggins A."/>
            <person name="James T.Y."/>
            <person name="Kamada T."/>
            <person name="Kilaru S."/>
            <person name="Kodira C."/>
            <person name="Kues U."/>
            <person name="Kupfer D."/>
            <person name="Kwan H.S."/>
            <person name="Lomsadze A."/>
            <person name="Li W."/>
            <person name="Lilly W.W."/>
            <person name="Ma L.J."/>
            <person name="Mackey A.J."/>
            <person name="Manning G."/>
            <person name="Martin F."/>
            <person name="Muraguchi H."/>
            <person name="Natvig D.O."/>
            <person name="Palmerini H."/>
            <person name="Ramesh M.A."/>
            <person name="Rehmeyer C.J."/>
            <person name="Roe B.A."/>
            <person name="Shenoy N."/>
            <person name="Stanke M."/>
            <person name="Ter-Hovhannisyan V."/>
            <person name="Tunlid A."/>
            <person name="Velagapudi R."/>
            <person name="Vision T.J."/>
            <person name="Zeng Q."/>
            <person name="Zolan M.E."/>
            <person name="Pukkila P.J."/>
        </authorList>
    </citation>
    <scope>NUCLEOTIDE SEQUENCE [LARGE SCALE GENOMIC DNA]</scope>
    <source>
        <strain evidence="4">Okayama-7 / 130 / ATCC MYA-4618 / FGSC 9003</strain>
    </source>
</reference>
<dbReference type="Gene3D" id="2.60.120.260">
    <property type="entry name" value="Galactose-binding domain-like"/>
    <property type="match status" value="1"/>
</dbReference>
<dbReference type="AlphaFoldDB" id="A8N8Q5"/>
<evidence type="ECO:0000313" key="4">
    <source>
        <dbReference type="Proteomes" id="UP000001861"/>
    </source>
</evidence>
<dbReference type="EMBL" id="AACS02000007">
    <property type="protein sequence ID" value="EAU90396.2"/>
    <property type="molecule type" value="Genomic_DNA"/>
</dbReference>
<proteinExistence type="predicted"/>
<comment type="caution">
    <text evidence="3">The sequence shown here is derived from an EMBL/GenBank/DDBJ whole genome shotgun (WGS) entry which is preliminary data.</text>
</comment>
<name>A8N8Q5_COPC7</name>
<evidence type="ECO:0000256" key="1">
    <source>
        <dbReference type="SAM" id="MobiDB-lite"/>
    </source>
</evidence>
<organism evidence="3 4">
    <name type="scientific">Coprinopsis cinerea (strain Okayama-7 / 130 / ATCC MYA-4618 / FGSC 9003)</name>
    <name type="common">Inky cap fungus</name>
    <name type="synonym">Hormographiella aspergillata</name>
    <dbReference type="NCBI Taxonomy" id="240176"/>
    <lineage>
        <taxon>Eukaryota</taxon>
        <taxon>Fungi</taxon>
        <taxon>Dikarya</taxon>
        <taxon>Basidiomycota</taxon>
        <taxon>Agaricomycotina</taxon>
        <taxon>Agaricomycetes</taxon>
        <taxon>Agaricomycetidae</taxon>
        <taxon>Agaricales</taxon>
        <taxon>Agaricineae</taxon>
        <taxon>Psathyrellaceae</taxon>
        <taxon>Coprinopsis</taxon>
    </lineage>
</organism>
<evidence type="ECO:0000313" key="3">
    <source>
        <dbReference type="EMBL" id="EAU90396.2"/>
    </source>
</evidence>
<evidence type="ECO:0000256" key="2">
    <source>
        <dbReference type="SAM" id="Phobius"/>
    </source>
</evidence>
<dbReference type="KEGG" id="cci:CC1G_00780"/>
<keyword evidence="2" id="KW-1133">Transmembrane helix</keyword>
<dbReference type="InParanoid" id="A8N8Q5"/>
<keyword evidence="2" id="KW-0812">Transmembrane</keyword>
<dbReference type="GeneID" id="6007697"/>
<sequence>MAFNASSNQPRPRRILVDDVDRSILYNGPWFTDHDSHNELGNFGPPLERTLHGVPPEASASFVFEYEGAGFDVWGTVRNNFDATWECIVDGENIGRSGFRVSEQSANRHKLCEWQSNSFGHHTLMVNATSGRDTFLFDFIRYVPSPSRPPPRATTLTEIPNEDPVISYDGHWMVIPGFAHLTRVAQSSATISFDGTSLEWYGYTPDEFPIAPSVAEFSVDGAPPITFILPGLERGRDPAQYNQLLFATGPLRQGPHTVVVTHHGSQAPLTLNYLIIKEEFVPPSFTTSSPATESAVPQENLSNPPSPGTIAGAVIGSICAVSLIVLAAFFYLRRRHKSELPMIQPLPGFVKPEASAPLDIDIVSSRLSDDMGPSSRPGSFPAIAAHARRRSTARRFNPEVRSTISSVNLNPPPVQHAPPSTTNTGDVDSIVEVPRPVASSSDVANSQLNPYESGYPYGAMQLADYQRLVEATKDQEARANARARDSYM</sequence>
<gene>
    <name evidence="3" type="ORF">CC1G_00780</name>
</gene>
<keyword evidence="4" id="KW-1185">Reference proteome</keyword>
<dbReference type="eggNOG" id="ENOG502S423">
    <property type="taxonomic scope" value="Eukaryota"/>
</dbReference>
<accession>A8N8Q5</accession>
<dbReference type="Proteomes" id="UP000001861">
    <property type="component" value="Unassembled WGS sequence"/>
</dbReference>
<keyword evidence="2" id="KW-0472">Membrane</keyword>
<protein>
    <recommendedName>
        <fullName evidence="5">Transmembrane protein</fullName>
    </recommendedName>
</protein>
<dbReference type="OrthoDB" id="3052647at2759"/>
<dbReference type="STRING" id="240176.A8N8Q5"/>
<evidence type="ECO:0008006" key="5">
    <source>
        <dbReference type="Google" id="ProtNLM"/>
    </source>
</evidence>
<dbReference type="HOGENOM" id="CLU_036313_0_0_1"/>
<dbReference type="VEuPathDB" id="FungiDB:CC1G_00780"/>
<feature type="region of interest" description="Disordered" evidence="1">
    <location>
        <begin position="404"/>
        <end position="428"/>
    </location>
</feature>
<feature type="transmembrane region" description="Helical" evidence="2">
    <location>
        <begin position="310"/>
        <end position="332"/>
    </location>
</feature>